<dbReference type="GO" id="GO:0008270">
    <property type="term" value="F:zinc ion binding"/>
    <property type="evidence" value="ECO:0007669"/>
    <property type="project" value="InterPro"/>
</dbReference>
<dbReference type="CDD" id="cd00067">
    <property type="entry name" value="GAL4"/>
    <property type="match status" value="1"/>
</dbReference>
<keyword evidence="9" id="KW-1185">Reference proteome</keyword>
<dbReference type="EMBL" id="KV460263">
    <property type="protein sequence ID" value="OBT92697.2"/>
    <property type="molecule type" value="Genomic_DNA"/>
</dbReference>
<evidence type="ECO:0000256" key="1">
    <source>
        <dbReference type="ARBA" id="ARBA00022723"/>
    </source>
</evidence>
<dbReference type="SUPFAM" id="SSF57701">
    <property type="entry name" value="Zn2/Cys6 DNA-binding domain"/>
    <property type="match status" value="1"/>
</dbReference>
<keyword evidence="5" id="KW-0539">Nucleus</keyword>
<dbReference type="GO" id="GO:0000981">
    <property type="term" value="F:DNA-binding transcription factor activity, RNA polymerase II-specific"/>
    <property type="evidence" value="ECO:0007669"/>
    <property type="project" value="InterPro"/>
</dbReference>
<evidence type="ECO:0000313" key="8">
    <source>
        <dbReference type="EMBL" id="OBT92697.2"/>
    </source>
</evidence>
<reference evidence="8 9" key="1">
    <citation type="submission" date="2016-03" db="EMBL/GenBank/DDBJ databases">
        <title>Comparative genomics of Pseudogymnoascus destructans, the fungus causing white-nose syndrome of bats.</title>
        <authorList>
            <person name="Palmer J.M."/>
            <person name="Drees K.P."/>
            <person name="Foster J.T."/>
            <person name="Lindner D.L."/>
        </authorList>
    </citation>
    <scope>NUCLEOTIDE SEQUENCE [LARGE SCALE GENOMIC DNA]</scope>
    <source>
        <strain evidence="8 9">UAMH 10579</strain>
    </source>
</reference>
<accession>A0A1B8GA83</accession>
<dbReference type="PANTHER" id="PTHR47660">
    <property type="entry name" value="TRANSCRIPTION FACTOR WITH C2H2 AND ZN(2)-CYS(6) DNA BINDING DOMAIN (EUROFUNG)-RELATED-RELATED"/>
    <property type="match status" value="1"/>
</dbReference>
<dbReference type="RefSeq" id="XP_018126430.2">
    <property type="nucleotide sequence ID" value="XM_018279147.2"/>
</dbReference>
<organism evidence="8 9">
    <name type="scientific">Pseudogymnoascus verrucosus</name>
    <dbReference type="NCBI Taxonomy" id="342668"/>
    <lineage>
        <taxon>Eukaryota</taxon>
        <taxon>Fungi</taxon>
        <taxon>Dikarya</taxon>
        <taxon>Ascomycota</taxon>
        <taxon>Pezizomycotina</taxon>
        <taxon>Leotiomycetes</taxon>
        <taxon>Thelebolales</taxon>
        <taxon>Thelebolaceae</taxon>
        <taxon>Pseudogymnoascus</taxon>
    </lineage>
</organism>
<evidence type="ECO:0000256" key="6">
    <source>
        <dbReference type="SAM" id="MobiDB-lite"/>
    </source>
</evidence>
<dbReference type="STRING" id="342668.A0A1B8GA83"/>
<dbReference type="InterPro" id="IPR036864">
    <property type="entry name" value="Zn2-C6_fun-type_DNA-bd_sf"/>
</dbReference>
<evidence type="ECO:0000256" key="2">
    <source>
        <dbReference type="ARBA" id="ARBA00022833"/>
    </source>
</evidence>
<keyword evidence="2" id="KW-0862">Zinc</keyword>
<keyword evidence="3" id="KW-0805">Transcription regulation</keyword>
<evidence type="ECO:0000256" key="3">
    <source>
        <dbReference type="ARBA" id="ARBA00023015"/>
    </source>
</evidence>
<sequence>MDPPQPTLFSPQRRKACIPCTRAKRRCDKCLPACQRCVEKDACCRYPSNRPYARREVPLSNTAESPKSDPRDSLLHPRIGQAGVPEALEIAHNSRAGRDDSGDEPPTLDLNSPVNDIEATTSSWFLRTETWVIDHSYPDPHDSPSIRLSDLKHFIQTVRRWLLHWIRENHCPFMHGQLYTDLGLPLCLLDAYAAVIVYQSKNEKNEEVIMSIIEEKANKLLNQQPSLADSNVEAMPPLRTAEHLARVQALFIYQFIRLFDGDIRQRAQAEMHIPTLIEWNSKLWESANLDACLQTSFGFGGLFSQNLSNDRHYEPSGRPWRDWLLAESIRRIWLISNYVQCVYLAMRDGQAACIGGITFTARRGLWEAPSAATWTQLVRSKDPLFVPCFQTDRIIRSVSALEIDIFCLSIISIM</sequence>
<feature type="compositionally biased region" description="Basic and acidic residues" evidence="6">
    <location>
        <begin position="66"/>
        <end position="75"/>
    </location>
</feature>
<dbReference type="PROSITE" id="PS50048">
    <property type="entry name" value="ZN2_CY6_FUNGAL_2"/>
    <property type="match status" value="1"/>
</dbReference>
<protein>
    <recommendedName>
        <fullName evidence="7">Zn(2)-C6 fungal-type domain-containing protein</fullName>
    </recommendedName>
</protein>
<keyword evidence="4" id="KW-0804">Transcription</keyword>
<evidence type="ECO:0000256" key="4">
    <source>
        <dbReference type="ARBA" id="ARBA00023163"/>
    </source>
</evidence>
<feature type="region of interest" description="Disordered" evidence="6">
    <location>
        <begin position="94"/>
        <end position="114"/>
    </location>
</feature>
<dbReference type="AlphaFoldDB" id="A0A1B8GA83"/>
<dbReference type="GeneID" id="28843122"/>
<evidence type="ECO:0000313" key="9">
    <source>
        <dbReference type="Proteomes" id="UP000091956"/>
    </source>
</evidence>
<keyword evidence="1" id="KW-0479">Metal-binding</keyword>
<feature type="domain" description="Zn(2)-C6 fungal-type" evidence="7">
    <location>
        <begin position="16"/>
        <end position="46"/>
    </location>
</feature>
<dbReference type="PANTHER" id="PTHR47660:SF3">
    <property type="entry name" value="FINGER DOMAIN PROTEIN, PUTATIVE (AFU_ORTHOLOGUE AFUA_4G03310)-RELATED"/>
    <property type="match status" value="1"/>
</dbReference>
<reference evidence="9" key="2">
    <citation type="journal article" date="2018" name="Nat. Commun.">
        <title>Extreme sensitivity to ultraviolet light in the fungal pathogen causing white-nose syndrome of bats.</title>
        <authorList>
            <person name="Palmer J.M."/>
            <person name="Drees K.P."/>
            <person name="Foster J.T."/>
            <person name="Lindner D.L."/>
        </authorList>
    </citation>
    <scope>NUCLEOTIDE SEQUENCE [LARGE SCALE GENOMIC DNA]</scope>
    <source>
        <strain evidence="9">UAMH 10579</strain>
    </source>
</reference>
<evidence type="ECO:0000256" key="5">
    <source>
        <dbReference type="ARBA" id="ARBA00023242"/>
    </source>
</evidence>
<evidence type="ECO:0000259" key="7">
    <source>
        <dbReference type="PROSITE" id="PS50048"/>
    </source>
</evidence>
<gene>
    <name evidence="8" type="ORF">VE01_09736</name>
</gene>
<dbReference type="InterPro" id="IPR001138">
    <property type="entry name" value="Zn2Cys6_DnaBD"/>
</dbReference>
<dbReference type="PROSITE" id="PS00463">
    <property type="entry name" value="ZN2_CY6_FUNGAL_1"/>
    <property type="match status" value="1"/>
</dbReference>
<dbReference type="Proteomes" id="UP000091956">
    <property type="component" value="Unassembled WGS sequence"/>
</dbReference>
<proteinExistence type="predicted"/>
<name>A0A1B8GA83_9PEZI</name>
<feature type="region of interest" description="Disordered" evidence="6">
    <location>
        <begin position="55"/>
        <end position="77"/>
    </location>
</feature>